<organism evidence="7 8">
    <name type="scientific">Thlaspi arvense</name>
    <name type="common">Field penny-cress</name>
    <dbReference type="NCBI Taxonomy" id="13288"/>
    <lineage>
        <taxon>Eukaryota</taxon>
        <taxon>Viridiplantae</taxon>
        <taxon>Streptophyta</taxon>
        <taxon>Embryophyta</taxon>
        <taxon>Tracheophyta</taxon>
        <taxon>Spermatophyta</taxon>
        <taxon>Magnoliopsida</taxon>
        <taxon>eudicotyledons</taxon>
        <taxon>Gunneridae</taxon>
        <taxon>Pentapetalae</taxon>
        <taxon>rosids</taxon>
        <taxon>malvids</taxon>
        <taxon>Brassicales</taxon>
        <taxon>Brassicaceae</taxon>
        <taxon>Thlaspideae</taxon>
        <taxon>Thlaspi</taxon>
    </lineage>
</organism>
<comment type="caution">
    <text evidence="7">The sequence shown here is derived from an EMBL/GenBank/DDBJ whole genome shotgun (WGS) entry which is preliminary data.</text>
</comment>
<comment type="cofactor">
    <cofactor evidence="1">
        <name>Mg(2+)</name>
        <dbReference type="ChEBI" id="CHEBI:18420"/>
    </cofactor>
</comment>
<keyword evidence="4" id="KW-0464">Manganese</keyword>
<keyword evidence="2" id="KW-0479">Metal-binding</keyword>
<dbReference type="GO" id="GO:0000287">
    <property type="term" value="F:magnesium ion binding"/>
    <property type="evidence" value="ECO:0007669"/>
    <property type="project" value="InterPro"/>
</dbReference>
<dbReference type="Gene3D" id="1.50.10.130">
    <property type="entry name" value="Terpene synthase, N-terminal domain"/>
    <property type="match status" value="1"/>
</dbReference>
<dbReference type="Pfam" id="PF03936">
    <property type="entry name" value="Terpene_synth_C"/>
    <property type="match status" value="1"/>
</dbReference>
<dbReference type="SFLD" id="SFLDG01019">
    <property type="entry name" value="Terpene_Cyclase_Like_1_C_Termi"/>
    <property type="match status" value="1"/>
</dbReference>
<gene>
    <name evidence="7" type="ORF">TAV2_LOCUS12157</name>
</gene>
<dbReference type="SUPFAM" id="SSF48576">
    <property type="entry name" value="Terpenoid synthases"/>
    <property type="match status" value="1"/>
</dbReference>
<dbReference type="SFLD" id="SFLDS00005">
    <property type="entry name" value="Isoprenoid_Synthase_Type_I"/>
    <property type="match status" value="1"/>
</dbReference>
<dbReference type="Pfam" id="PF01397">
    <property type="entry name" value="Terpene_synth"/>
    <property type="match status" value="1"/>
</dbReference>
<feature type="domain" description="Terpene synthase metal-binding" evidence="6">
    <location>
        <begin position="283"/>
        <end position="516"/>
    </location>
</feature>
<evidence type="ECO:0000259" key="5">
    <source>
        <dbReference type="Pfam" id="PF01397"/>
    </source>
</evidence>
<dbReference type="SUPFAM" id="SSF48239">
    <property type="entry name" value="Terpenoid cyclases/Protein prenyltransferases"/>
    <property type="match status" value="1"/>
</dbReference>
<accession>A0AAU9S494</accession>
<dbReference type="Proteomes" id="UP000836841">
    <property type="component" value="Unassembled WGS sequence"/>
</dbReference>
<reference evidence="7 8" key="1">
    <citation type="submission" date="2022-03" db="EMBL/GenBank/DDBJ databases">
        <authorList>
            <person name="Nunn A."/>
            <person name="Chopra R."/>
            <person name="Nunn A."/>
            <person name="Contreras Garrido A."/>
        </authorList>
    </citation>
    <scope>NUCLEOTIDE SEQUENCE [LARGE SCALE GENOMIC DNA]</scope>
</reference>
<evidence type="ECO:0000256" key="3">
    <source>
        <dbReference type="ARBA" id="ARBA00022842"/>
    </source>
</evidence>
<evidence type="ECO:0000256" key="4">
    <source>
        <dbReference type="ARBA" id="ARBA00023211"/>
    </source>
</evidence>
<dbReference type="InterPro" id="IPR008949">
    <property type="entry name" value="Isoprenoid_synthase_dom_sf"/>
</dbReference>
<keyword evidence="3" id="KW-0460">Magnesium</keyword>
<dbReference type="PANTHER" id="PTHR31225:SF252">
    <property type="entry name" value="TERPENE SYNTHASE 12-RELATED"/>
    <property type="match status" value="1"/>
</dbReference>
<dbReference type="InterPro" id="IPR001906">
    <property type="entry name" value="Terpene_synth_N"/>
</dbReference>
<dbReference type="GO" id="GO:0010333">
    <property type="term" value="F:terpene synthase activity"/>
    <property type="evidence" value="ECO:0007669"/>
    <property type="project" value="InterPro"/>
</dbReference>
<dbReference type="CDD" id="cd00684">
    <property type="entry name" value="Terpene_cyclase_plant_C1"/>
    <property type="match status" value="1"/>
</dbReference>
<dbReference type="InterPro" id="IPR008930">
    <property type="entry name" value="Terpenoid_cyclase/PrenylTrfase"/>
</dbReference>
<dbReference type="GO" id="GO:0016102">
    <property type="term" value="P:diterpenoid biosynthetic process"/>
    <property type="evidence" value="ECO:0007669"/>
    <property type="project" value="InterPro"/>
</dbReference>
<evidence type="ECO:0000256" key="2">
    <source>
        <dbReference type="ARBA" id="ARBA00022723"/>
    </source>
</evidence>
<sequence>MSRESSPFRVGIASIKASTSTKYDAREPSRRSANYQPSSWSIDFLESLGDSLAVQEMNRDKAKKLEERVRWMIDDKSSELSNLLLLIDEIQRLGLGYRFGESITRALNAIISPQGPDKKTIMDNLNVTSVYFRLLRQHGYDVSSDKKGMVSHTHIQQFHIPQYQNFGASLLWDFRGLLNLYEASYLAFVEEDALEQARAFAGGHLNNLKNNNNDPSVMEHINHTVELPLHHRMHMQEARWYTEAYGKRKDVNHFLLELAKHDFNHVQFMLQSEIKEVSRWWLDMGLTKSLGFVKDRPVECFLWAVGMVPEPQFSDCRKGLAKVFALVLVMDDMYDVYGSLDELELFTDAVERWDVNNIENLPDYMKICFQAFYNTVNDLTYGKERVIPYLRKAWTELCKAFLKEANWFYNECTPTLKDYLDNAWISSSGVVLLVHAYILLSQTTTNEGFKCLENNHDLLRYPSLIFRLSNDLATSTSELVRGETTNAVWCYVKETSLSEKQAREHVSNMLHETWKKMNKLLVLDSPLRKLSSRHVLTLLEPHNAHTCTEMALGLPIPERIVKFCPC</sequence>
<dbReference type="PANTHER" id="PTHR31225">
    <property type="entry name" value="OS04G0344100 PROTEIN-RELATED"/>
    <property type="match status" value="1"/>
</dbReference>
<dbReference type="InterPro" id="IPR050148">
    <property type="entry name" value="Terpene_synthase-like"/>
</dbReference>
<dbReference type="InterPro" id="IPR044814">
    <property type="entry name" value="Terpene_cyclase_plant_C1"/>
</dbReference>
<name>A0AAU9S494_THLAR</name>
<dbReference type="AlphaFoldDB" id="A0AAU9S494"/>
<feature type="domain" description="Terpene synthase N-terminal" evidence="5">
    <location>
        <begin position="40"/>
        <end position="224"/>
    </location>
</feature>
<dbReference type="InterPro" id="IPR005630">
    <property type="entry name" value="Terpene_synthase_metal-bd"/>
</dbReference>
<proteinExistence type="predicted"/>
<evidence type="ECO:0000313" key="7">
    <source>
        <dbReference type="EMBL" id="CAH2057395.1"/>
    </source>
</evidence>
<dbReference type="Gene3D" id="1.10.600.10">
    <property type="entry name" value="Farnesyl Diphosphate Synthase"/>
    <property type="match status" value="1"/>
</dbReference>
<dbReference type="InterPro" id="IPR034741">
    <property type="entry name" value="Terpene_cyclase-like_1_C"/>
</dbReference>
<evidence type="ECO:0000259" key="6">
    <source>
        <dbReference type="Pfam" id="PF03936"/>
    </source>
</evidence>
<dbReference type="FunFam" id="1.10.600.10:FF:000007">
    <property type="entry name" value="Isoprene synthase, chloroplastic"/>
    <property type="match status" value="1"/>
</dbReference>
<keyword evidence="8" id="KW-1185">Reference proteome</keyword>
<evidence type="ECO:0000256" key="1">
    <source>
        <dbReference type="ARBA" id="ARBA00001946"/>
    </source>
</evidence>
<evidence type="ECO:0000313" key="8">
    <source>
        <dbReference type="Proteomes" id="UP000836841"/>
    </source>
</evidence>
<protein>
    <submittedName>
        <fullName evidence="7">Uncharacterized protein</fullName>
    </submittedName>
</protein>
<dbReference type="EMBL" id="CAJVSB020000666">
    <property type="protein sequence ID" value="CAH2057395.1"/>
    <property type="molecule type" value="Genomic_DNA"/>
</dbReference>
<dbReference type="InterPro" id="IPR036965">
    <property type="entry name" value="Terpene_synth_N_sf"/>
</dbReference>